<evidence type="ECO:0000259" key="6">
    <source>
        <dbReference type="PROSITE" id="PS51755"/>
    </source>
</evidence>
<dbReference type="SMART" id="SM01043">
    <property type="entry name" value="BTAD"/>
    <property type="match status" value="1"/>
</dbReference>
<dbReference type="InterPro" id="IPR036388">
    <property type="entry name" value="WH-like_DNA-bd_sf"/>
</dbReference>
<evidence type="ECO:0000313" key="7">
    <source>
        <dbReference type="EMBL" id="MBB4675386.1"/>
    </source>
</evidence>
<accession>A0A7W7C6G8</accession>
<dbReference type="InterPro" id="IPR005158">
    <property type="entry name" value="BTAD"/>
</dbReference>
<dbReference type="PANTHER" id="PTHR35807:SF1">
    <property type="entry name" value="TRANSCRIPTIONAL REGULATOR REDD"/>
    <property type="match status" value="1"/>
</dbReference>
<comment type="caution">
    <text evidence="7">The sequence shown here is derived from an EMBL/GenBank/DDBJ whole genome shotgun (WGS) entry which is preliminary data.</text>
</comment>
<evidence type="ECO:0000256" key="1">
    <source>
        <dbReference type="ARBA" id="ARBA00005820"/>
    </source>
</evidence>
<proteinExistence type="inferred from homology"/>
<keyword evidence="8" id="KW-1185">Reference proteome</keyword>
<dbReference type="Gene3D" id="3.40.50.300">
    <property type="entry name" value="P-loop containing nucleotide triphosphate hydrolases"/>
    <property type="match status" value="1"/>
</dbReference>
<dbReference type="PRINTS" id="PR00364">
    <property type="entry name" value="DISEASERSIST"/>
</dbReference>
<dbReference type="Proteomes" id="UP000533598">
    <property type="component" value="Unassembled WGS sequence"/>
</dbReference>
<dbReference type="PANTHER" id="PTHR35807">
    <property type="entry name" value="TRANSCRIPTIONAL REGULATOR REDD-RELATED"/>
    <property type="match status" value="1"/>
</dbReference>
<sequence length="939" mass="100887">MRREDKVAETCLPGSTINRVGFRLLGPVELVVDGESVPVGGAGVRCLLAALVTEPGQVVSAERITEVLWAGRPPATARTIVQGYVSRLRKLFTELALPVSLDTRAPGYLLRMDPDLIDAHRARRLAAAARDLPPGPRAELLGQVLDLWRGEPLSGLGSPVLEGEVRPELTELRLTVTEEYFAAQLALGRHEELLPRIQRLHADEPLRERLAEYAVLALYRCGRRTEALRTYEDYRERLSAKLGLDPRPELRDLIDRVRTDDPALCAAQPECEASAPPAPTELPAPAAGFTGRTAEQSWLDGLLSRAEQAGESAVGVLAGAGGIGKSALALTWARRSAAHFADGVLFGALRGFDPEHPPADPAELLRQFLLELGLAAEAVPVPFDERLALYRSMLAGRRVLVLLDDARDSEQVRPLLPPGGGSLALITSRRRLDGLVVSHGAGIHTLGTLPRAVGVALLASEARTADPAVLDELAALCGDLPLALRVVAARLAAAGNPGKLAAELRDEQHRLAGLEEDGSSVRGAFDISYRDLAPEPAAVFRLLGLHPGPSLTPDLVAALAGTTPAAARRALRGLTAAHLLAEPRRDRFALHDLIRLHARELARTELGETARRAAQRRLIHYYWRWCAHAAVKFSPSTHGFGLPPGGEADPVPDWSAEEALRWFETERANAVAVIRLAREEGFPRETWLLARPVSIYLAVRNRVEDWISVNELGLAAATAAGEGAGVAMMLNGLGAATHRLGRREESLRYYRDSLAAATQAGDRHAAARAATNVAGALAWLRRAPEAEIAAAEAIRHNQEIGDRHAESAINNTLGVLALDSGRPERAETYFQRAVAIDEEIGDDNFLATALNNLARALLARGEVEGAAAANRRALALAISHGMNRTEAFARRGLGDVASATGDGPAAAAQWRRALEILDAFDRGEAETVRARLAVLEGRP</sequence>
<dbReference type="RefSeq" id="WP_185001364.1">
    <property type="nucleotide sequence ID" value="NZ_BAAAUI010000006.1"/>
</dbReference>
<reference evidence="7 8" key="1">
    <citation type="submission" date="2020-08" db="EMBL/GenBank/DDBJ databases">
        <title>Sequencing the genomes of 1000 actinobacteria strains.</title>
        <authorList>
            <person name="Klenk H.-P."/>
        </authorList>
    </citation>
    <scope>NUCLEOTIDE SEQUENCE [LARGE SCALE GENOMIC DNA]</scope>
    <source>
        <strain evidence="7 8">DSM 44230</strain>
    </source>
</reference>
<dbReference type="GO" id="GO:0003677">
    <property type="term" value="F:DNA binding"/>
    <property type="evidence" value="ECO:0007669"/>
    <property type="project" value="UniProtKB-UniRule"/>
</dbReference>
<dbReference type="GO" id="GO:0006355">
    <property type="term" value="P:regulation of DNA-templated transcription"/>
    <property type="evidence" value="ECO:0007669"/>
    <property type="project" value="InterPro"/>
</dbReference>
<dbReference type="SMART" id="SM00862">
    <property type="entry name" value="Trans_reg_C"/>
    <property type="match status" value="1"/>
</dbReference>
<dbReference type="CDD" id="cd15831">
    <property type="entry name" value="BTAD"/>
    <property type="match status" value="1"/>
</dbReference>
<dbReference type="InterPro" id="IPR027417">
    <property type="entry name" value="P-loop_NTPase"/>
</dbReference>
<dbReference type="AlphaFoldDB" id="A0A7W7C6G8"/>
<dbReference type="SUPFAM" id="SSF52540">
    <property type="entry name" value="P-loop containing nucleoside triphosphate hydrolases"/>
    <property type="match status" value="1"/>
</dbReference>
<evidence type="ECO:0000313" key="8">
    <source>
        <dbReference type="Proteomes" id="UP000533598"/>
    </source>
</evidence>
<dbReference type="InterPro" id="IPR019734">
    <property type="entry name" value="TPR_rpt"/>
</dbReference>
<dbReference type="Pfam" id="PF03704">
    <property type="entry name" value="BTAD"/>
    <property type="match status" value="1"/>
</dbReference>
<dbReference type="PROSITE" id="PS51755">
    <property type="entry name" value="OMPR_PHOB"/>
    <property type="match status" value="1"/>
</dbReference>
<dbReference type="SMART" id="SM00028">
    <property type="entry name" value="TPR"/>
    <property type="match status" value="4"/>
</dbReference>
<keyword evidence="4" id="KW-0804">Transcription</keyword>
<dbReference type="Gene3D" id="1.10.10.10">
    <property type="entry name" value="Winged helix-like DNA-binding domain superfamily/Winged helix DNA-binding domain"/>
    <property type="match status" value="1"/>
</dbReference>
<feature type="domain" description="OmpR/PhoB-type" evidence="6">
    <location>
        <begin position="12"/>
        <end position="112"/>
    </location>
</feature>
<gene>
    <name evidence="7" type="ORF">HNR67_001504</name>
</gene>
<evidence type="ECO:0000256" key="2">
    <source>
        <dbReference type="ARBA" id="ARBA00023015"/>
    </source>
</evidence>
<protein>
    <submittedName>
        <fullName evidence="7">DNA-binding SARP family transcriptional activator</fullName>
    </submittedName>
</protein>
<organism evidence="7 8">
    <name type="scientific">Crossiella cryophila</name>
    <dbReference type="NCBI Taxonomy" id="43355"/>
    <lineage>
        <taxon>Bacteria</taxon>
        <taxon>Bacillati</taxon>
        <taxon>Actinomycetota</taxon>
        <taxon>Actinomycetes</taxon>
        <taxon>Pseudonocardiales</taxon>
        <taxon>Pseudonocardiaceae</taxon>
        <taxon>Crossiella</taxon>
    </lineage>
</organism>
<dbReference type="Pfam" id="PF13424">
    <property type="entry name" value="TPR_12"/>
    <property type="match status" value="1"/>
</dbReference>
<dbReference type="GO" id="GO:0000160">
    <property type="term" value="P:phosphorelay signal transduction system"/>
    <property type="evidence" value="ECO:0007669"/>
    <property type="project" value="InterPro"/>
</dbReference>
<dbReference type="InterPro" id="IPR051677">
    <property type="entry name" value="AfsR-DnrI-RedD_regulator"/>
</dbReference>
<name>A0A7W7C6G8_9PSEU</name>
<dbReference type="InterPro" id="IPR001867">
    <property type="entry name" value="OmpR/PhoB-type_DNA-bd"/>
</dbReference>
<dbReference type="SUPFAM" id="SSF48452">
    <property type="entry name" value="TPR-like"/>
    <property type="match status" value="2"/>
</dbReference>
<evidence type="ECO:0000256" key="3">
    <source>
        <dbReference type="ARBA" id="ARBA00023125"/>
    </source>
</evidence>
<dbReference type="InterPro" id="IPR016032">
    <property type="entry name" value="Sig_transdc_resp-reg_C-effctor"/>
</dbReference>
<keyword evidence="2" id="KW-0805">Transcription regulation</keyword>
<comment type="similarity">
    <text evidence="1">Belongs to the AfsR/DnrI/RedD regulatory family.</text>
</comment>
<feature type="DNA-binding region" description="OmpR/PhoB-type" evidence="5">
    <location>
        <begin position="12"/>
        <end position="112"/>
    </location>
</feature>
<dbReference type="InterPro" id="IPR011990">
    <property type="entry name" value="TPR-like_helical_dom_sf"/>
</dbReference>
<dbReference type="EMBL" id="JACHMH010000001">
    <property type="protein sequence ID" value="MBB4675386.1"/>
    <property type="molecule type" value="Genomic_DNA"/>
</dbReference>
<evidence type="ECO:0000256" key="5">
    <source>
        <dbReference type="PROSITE-ProRule" id="PRU01091"/>
    </source>
</evidence>
<keyword evidence="3 5" id="KW-0238">DNA-binding</keyword>
<evidence type="ECO:0000256" key="4">
    <source>
        <dbReference type="ARBA" id="ARBA00023163"/>
    </source>
</evidence>
<dbReference type="Pfam" id="PF13374">
    <property type="entry name" value="TPR_10"/>
    <property type="match status" value="1"/>
</dbReference>
<dbReference type="SUPFAM" id="SSF46894">
    <property type="entry name" value="C-terminal effector domain of the bipartite response regulators"/>
    <property type="match status" value="1"/>
</dbReference>
<dbReference type="Gene3D" id="1.25.40.10">
    <property type="entry name" value="Tetratricopeptide repeat domain"/>
    <property type="match status" value="2"/>
</dbReference>
<dbReference type="Pfam" id="PF00486">
    <property type="entry name" value="Trans_reg_C"/>
    <property type="match status" value="1"/>
</dbReference>